<reference evidence="2 3" key="1">
    <citation type="submission" date="2020-08" db="EMBL/GenBank/DDBJ databases">
        <title>Genome sequence of Sphingomonas rhizophila KACC 19189T.</title>
        <authorList>
            <person name="Hyun D.-W."/>
            <person name="Bae J.-W."/>
        </authorList>
    </citation>
    <scope>NUCLEOTIDE SEQUENCE [LARGE SCALE GENOMIC DNA]</scope>
    <source>
        <strain evidence="2 3">KACC 19189</strain>
    </source>
</reference>
<feature type="transmembrane region" description="Helical" evidence="1">
    <location>
        <begin position="130"/>
        <end position="155"/>
    </location>
</feature>
<keyword evidence="1" id="KW-0472">Membrane</keyword>
<proteinExistence type="predicted"/>
<dbReference type="KEGG" id="srhi:H9L12_09725"/>
<dbReference type="AlphaFoldDB" id="A0A7G9S9Q0"/>
<feature type="transmembrane region" description="Helical" evidence="1">
    <location>
        <begin position="161"/>
        <end position="181"/>
    </location>
</feature>
<dbReference type="EMBL" id="CP060717">
    <property type="protein sequence ID" value="QNN64575.1"/>
    <property type="molecule type" value="Genomic_DNA"/>
</dbReference>
<evidence type="ECO:0000313" key="3">
    <source>
        <dbReference type="Proteomes" id="UP000515955"/>
    </source>
</evidence>
<evidence type="ECO:0000256" key="1">
    <source>
        <dbReference type="SAM" id="Phobius"/>
    </source>
</evidence>
<evidence type="ECO:0000313" key="2">
    <source>
        <dbReference type="EMBL" id="QNN64575.1"/>
    </source>
</evidence>
<gene>
    <name evidence="2" type="ORF">H9L12_09725</name>
</gene>
<feature type="transmembrane region" description="Helical" evidence="1">
    <location>
        <begin position="71"/>
        <end position="88"/>
    </location>
</feature>
<sequence length="192" mass="19989">MATDSHSAADHAARARVIAFAGWFILLLAAGAALLPVISKAHGALIIGAMLALSGAAEVIAGSRRLETKKLAMLAGAITMAAGLFFATEEATGFLPALVIIAGWLFLRSIVLLAAFFLEHGSVRRWTGIAAATDFALALITAAGMSIATLVVMLFATREPFIASFAWLLAISFVATSMLLLEVANCARSEDV</sequence>
<protein>
    <submittedName>
        <fullName evidence="2">Uncharacterized protein</fullName>
    </submittedName>
</protein>
<feature type="transmembrane region" description="Helical" evidence="1">
    <location>
        <begin position="44"/>
        <end position="62"/>
    </location>
</feature>
<dbReference type="Proteomes" id="UP000515955">
    <property type="component" value="Chromosome"/>
</dbReference>
<keyword evidence="3" id="KW-1185">Reference proteome</keyword>
<feature type="transmembrane region" description="Helical" evidence="1">
    <location>
        <begin position="17"/>
        <end position="38"/>
    </location>
</feature>
<dbReference type="RefSeq" id="WP_187541574.1">
    <property type="nucleotide sequence ID" value="NZ_CP060717.1"/>
</dbReference>
<keyword evidence="1" id="KW-1133">Transmembrane helix</keyword>
<feature type="transmembrane region" description="Helical" evidence="1">
    <location>
        <begin position="94"/>
        <end position="118"/>
    </location>
</feature>
<name>A0A7G9S9Q0_9SPHN</name>
<keyword evidence="1" id="KW-0812">Transmembrane</keyword>
<accession>A0A7G9S9Q0</accession>
<organism evidence="2 3">
    <name type="scientific">Sphingomonas rhizophila</name>
    <dbReference type="NCBI Taxonomy" id="2071607"/>
    <lineage>
        <taxon>Bacteria</taxon>
        <taxon>Pseudomonadati</taxon>
        <taxon>Pseudomonadota</taxon>
        <taxon>Alphaproteobacteria</taxon>
        <taxon>Sphingomonadales</taxon>
        <taxon>Sphingomonadaceae</taxon>
        <taxon>Sphingomonas</taxon>
    </lineage>
</organism>